<dbReference type="GO" id="GO:0005509">
    <property type="term" value="F:calcium ion binding"/>
    <property type="evidence" value="ECO:0007669"/>
    <property type="project" value="InterPro"/>
</dbReference>
<evidence type="ECO:0000256" key="6">
    <source>
        <dbReference type="SAM" id="MobiDB-lite"/>
    </source>
</evidence>
<feature type="domain" description="EF-hand" evidence="7">
    <location>
        <begin position="80"/>
        <end position="115"/>
    </location>
</feature>
<accession>A0A2G8L4X6</accession>
<protein>
    <recommendedName>
        <fullName evidence="7">EF-hand domain-containing protein</fullName>
    </recommendedName>
</protein>
<dbReference type="InterPro" id="IPR018247">
    <property type="entry name" value="EF_Hand_1_Ca_BS"/>
</dbReference>
<dbReference type="STRING" id="307972.A0A2G8L4X6"/>
<dbReference type="SMART" id="SM00054">
    <property type="entry name" value="EFh"/>
    <property type="match status" value="3"/>
</dbReference>
<comment type="caution">
    <text evidence="8">The sequence shown here is derived from an EMBL/GenBank/DDBJ whole genome shotgun (WGS) entry which is preliminary data.</text>
</comment>
<feature type="compositionally biased region" description="Low complexity" evidence="6">
    <location>
        <begin position="25"/>
        <end position="34"/>
    </location>
</feature>
<dbReference type="InterPro" id="IPR051426">
    <property type="entry name" value="Peflin/Sorcin_CaBP"/>
</dbReference>
<keyword evidence="4" id="KW-0677">Repeat</keyword>
<keyword evidence="3" id="KW-0479">Metal-binding</keyword>
<dbReference type="CDD" id="cd16184">
    <property type="entry name" value="EFh_PEF_peflin"/>
    <property type="match status" value="1"/>
</dbReference>
<dbReference type="InterPro" id="IPR002048">
    <property type="entry name" value="EF_hand_dom"/>
</dbReference>
<dbReference type="InterPro" id="IPR011992">
    <property type="entry name" value="EF-hand-dom_pair"/>
</dbReference>
<dbReference type="AlphaFoldDB" id="A0A2G8L4X6"/>
<evidence type="ECO:0000256" key="4">
    <source>
        <dbReference type="ARBA" id="ARBA00022737"/>
    </source>
</evidence>
<comment type="subcellular location">
    <subcellularLocation>
        <location evidence="1">Cytoplasm</location>
    </subcellularLocation>
</comment>
<reference evidence="8 9" key="1">
    <citation type="journal article" date="2017" name="PLoS Biol.">
        <title>The sea cucumber genome provides insights into morphological evolution and visceral regeneration.</title>
        <authorList>
            <person name="Zhang X."/>
            <person name="Sun L."/>
            <person name="Yuan J."/>
            <person name="Sun Y."/>
            <person name="Gao Y."/>
            <person name="Zhang L."/>
            <person name="Li S."/>
            <person name="Dai H."/>
            <person name="Hamel J.F."/>
            <person name="Liu C."/>
            <person name="Yu Y."/>
            <person name="Liu S."/>
            <person name="Lin W."/>
            <person name="Guo K."/>
            <person name="Jin S."/>
            <person name="Xu P."/>
            <person name="Storey K.B."/>
            <person name="Huan P."/>
            <person name="Zhang T."/>
            <person name="Zhou Y."/>
            <person name="Zhang J."/>
            <person name="Lin C."/>
            <person name="Li X."/>
            <person name="Xing L."/>
            <person name="Huo D."/>
            <person name="Sun M."/>
            <person name="Wang L."/>
            <person name="Mercier A."/>
            <person name="Li F."/>
            <person name="Yang H."/>
            <person name="Xiang J."/>
        </authorList>
    </citation>
    <scope>NUCLEOTIDE SEQUENCE [LARGE SCALE GENOMIC DNA]</scope>
    <source>
        <strain evidence="8">Shaxun</strain>
        <tissue evidence="8">Muscle</tissue>
    </source>
</reference>
<dbReference type="Proteomes" id="UP000230750">
    <property type="component" value="Unassembled WGS sequence"/>
</dbReference>
<evidence type="ECO:0000256" key="1">
    <source>
        <dbReference type="ARBA" id="ARBA00004496"/>
    </source>
</evidence>
<organism evidence="8 9">
    <name type="scientific">Stichopus japonicus</name>
    <name type="common">Sea cucumber</name>
    <dbReference type="NCBI Taxonomy" id="307972"/>
    <lineage>
        <taxon>Eukaryota</taxon>
        <taxon>Metazoa</taxon>
        <taxon>Echinodermata</taxon>
        <taxon>Eleutherozoa</taxon>
        <taxon>Echinozoa</taxon>
        <taxon>Holothuroidea</taxon>
        <taxon>Aspidochirotacea</taxon>
        <taxon>Aspidochirotida</taxon>
        <taxon>Stichopodidae</taxon>
        <taxon>Apostichopus</taxon>
    </lineage>
</organism>
<gene>
    <name evidence="8" type="ORF">BSL78_07807</name>
</gene>
<evidence type="ECO:0000256" key="5">
    <source>
        <dbReference type="ARBA" id="ARBA00022837"/>
    </source>
</evidence>
<dbReference type="Pfam" id="PF13499">
    <property type="entry name" value="EF-hand_7"/>
    <property type="match status" value="2"/>
</dbReference>
<dbReference type="Gene3D" id="1.10.238.10">
    <property type="entry name" value="EF-hand"/>
    <property type="match status" value="1"/>
</dbReference>
<evidence type="ECO:0000259" key="7">
    <source>
        <dbReference type="PROSITE" id="PS50222"/>
    </source>
</evidence>
<dbReference type="PROSITE" id="PS50222">
    <property type="entry name" value="EF_HAND_2"/>
    <property type="match status" value="2"/>
</dbReference>
<feature type="compositionally biased region" description="Low complexity" evidence="6">
    <location>
        <begin position="1"/>
        <end position="18"/>
    </location>
</feature>
<dbReference type="GO" id="GO:0048306">
    <property type="term" value="F:calcium-dependent protein binding"/>
    <property type="evidence" value="ECO:0007669"/>
    <property type="project" value="UniProtKB-ARBA"/>
</dbReference>
<name>A0A2G8L4X6_STIJA</name>
<evidence type="ECO:0000256" key="2">
    <source>
        <dbReference type="ARBA" id="ARBA00022490"/>
    </source>
</evidence>
<feature type="domain" description="EF-hand" evidence="7">
    <location>
        <begin position="147"/>
        <end position="182"/>
    </location>
</feature>
<dbReference type="PANTHER" id="PTHR46212">
    <property type="entry name" value="PEFLIN"/>
    <property type="match status" value="1"/>
</dbReference>
<sequence length="249" mass="27300">MAYQPPGGYQPRYGAPPQGQGGYGAPPQGQAGYGAPPPQRAPYGAPAGQPYGAAPYGGQQQQPYGAPGYGQQPAAGPPPGVDPNIYSWFVSVDQDKSGQITATELQQALTNSNWSHFNAETCRLMIGIFDRDQSGTINIQEFSALWNYIQQWKGVFERYDQDKSGAIEANELSTAFVQMGYNVSPQFTQMLVAKYDIAARRSLKLDDFIQACVMLKSLTDSFRQRDTNMNGTITISYEDFMSLVLLNRP</sequence>
<evidence type="ECO:0000313" key="9">
    <source>
        <dbReference type="Proteomes" id="UP000230750"/>
    </source>
</evidence>
<dbReference type="OrthoDB" id="186625at2759"/>
<evidence type="ECO:0000256" key="3">
    <source>
        <dbReference type="ARBA" id="ARBA00022723"/>
    </source>
</evidence>
<keyword evidence="2" id="KW-0963">Cytoplasm</keyword>
<dbReference type="GO" id="GO:0005737">
    <property type="term" value="C:cytoplasm"/>
    <property type="evidence" value="ECO:0007669"/>
    <property type="project" value="UniProtKB-SubCell"/>
</dbReference>
<evidence type="ECO:0000313" key="8">
    <source>
        <dbReference type="EMBL" id="PIK55288.1"/>
    </source>
</evidence>
<dbReference type="PROSITE" id="PS00018">
    <property type="entry name" value="EF_HAND_1"/>
    <property type="match status" value="2"/>
</dbReference>
<proteinExistence type="predicted"/>
<dbReference type="PANTHER" id="PTHR46212:SF3">
    <property type="entry name" value="GH27120P"/>
    <property type="match status" value="1"/>
</dbReference>
<keyword evidence="9" id="KW-1185">Reference proteome</keyword>
<feature type="region of interest" description="Disordered" evidence="6">
    <location>
        <begin position="1"/>
        <end position="80"/>
    </location>
</feature>
<dbReference type="SUPFAM" id="SSF47473">
    <property type="entry name" value="EF-hand"/>
    <property type="match status" value="1"/>
</dbReference>
<dbReference type="EMBL" id="MRZV01000221">
    <property type="protein sequence ID" value="PIK55288.1"/>
    <property type="molecule type" value="Genomic_DNA"/>
</dbReference>
<feature type="compositionally biased region" description="Low complexity" evidence="6">
    <location>
        <begin position="41"/>
        <end position="74"/>
    </location>
</feature>
<keyword evidence="5" id="KW-0106">Calcium</keyword>